<keyword evidence="1" id="KW-0472">Membrane</keyword>
<evidence type="ECO:0000313" key="3">
    <source>
        <dbReference type="EMBL" id="WNS39922.1"/>
    </source>
</evidence>
<dbReference type="EMBL" id="JBHGSI010000001">
    <property type="protein sequence ID" value="MFB4717756.1"/>
    <property type="molecule type" value="Genomic_DNA"/>
</dbReference>
<dbReference type="KEGG" id="echu:RQP59_10360"/>
<feature type="transmembrane region" description="Helical" evidence="1">
    <location>
        <begin position="131"/>
        <end position="152"/>
    </location>
</feature>
<sequence length="319" mass="36605">MINEKVHADPIDKLAAEFDASENARYLYTKEKSTKQVIKDIRDTVLLLKRENDDDKFNKEWSSSIALNILAFVAIMIFLFSTGNRSDSDFIEELKLPAYIISIMLSTVWIGINIEKTLVFKEIWKFNTAKIILSLSFTGLIVYCTSEASAIINEVFNIDPSFFPFTRSFLVAYLFFKKISFLVYLLAIAGVVCVINILAYFKSKWDGKNEVEFSFGALLYIFFTCMFSYFALGWVSSNFNDEVLNRKVYLLAHQLDFNKKNACSNLKDGEASVIYLGPNQDKVLVDFNNEEILTASNFLEGTYWYANNNKELKILPCLH</sequence>
<feature type="transmembrane region" description="Helical" evidence="1">
    <location>
        <begin position="96"/>
        <end position="119"/>
    </location>
</feature>
<accession>A0AA96RW20</accession>
<name>A0AA96RW20_9ENTR</name>
<organism evidence="3">
    <name type="scientific">Enterobacter chuandaensis</name>
    <dbReference type="NCBI Taxonomy" id="2497875"/>
    <lineage>
        <taxon>Bacteria</taxon>
        <taxon>Pseudomonadati</taxon>
        <taxon>Pseudomonadota</taxon>
        <taxon>Gammaproteobacteria</taxon>
        <taxon>Enterobacterales</taxon>
        <taxon>Enterobacteriaceae</taxon>
        <taxon>Enterobacter</taxon>
        <taxon>Enterobacter cloacae complex</taxon>
    </lineage>
</organism>
<evidence type="ECO:0000313" key="2">
    <source>
        <dbReference type="EMBL" id="MFB4717756.1"/>
    </source>
</evidence>
<feature type="transmembrane region" description="Helical" evidence="1">
    <location>
        <begin position="181"/>
        <end position="201"/>
    </location>
</feature>
<protein>
    <submittedName>
        <fullName evidence="3">Uncharacterized protein</fullName>
    </submittedName>
</protein>
<feature type="transmembrane region" description="Helical" evidence="1">
    <location>
        <begin position="65"/>
        <end position="84"/>
    </location>
</feature>
<reference evidence="2 4" key="2">
    <citation type="submission" date="2024-09" db="EMBL/GenBank/DDBJ databases">
        <title>Molecular characterization of Carbapenemase-producing Enterobacter cloacae Complex from Infections in Argentina.</title>
        <authorList>
            <person name="De Mendieta J.M."/>
            <person name="Gomez S."/>
        </authorList>
    </citation>
    <scope>NUCLEOTIDE SEQUENCE [LARGE SCALE GENOMIC DNA]</scope>
    <source>
        <strain evidence="2 4">M23267</strain>
    </source>
</reference>
<evidence type="ECO:0000256" key="1">
    <source>
        <dbReference type="SAM" id="Phobius"/>
    </source>
</evidence>
<proteinExistence type="predicted"/>
<feature type="transmembrane region" description="Helical" evidence="1">
    <location>
        <begin position="213"/>
        <end position="235"/>
    </location>
</feature>
<keyword evidence="1" id="KW-0812">Transmembrane</keyword>
<gene>
    <name evidence="2" type="ORF">ACE3KR_02500</name>
    <name evidence="3" type="ORF">RQP59_10360</name>
</gene>
<keyword evidence="4" id="KW-1185">Reference proteome</keyword>
<evidence type="ECO:0000313" key="4">
    <source>
        <dbReference type="Proteomes" id="UP001577381"/>
    </source>
</evidence>
<dbReference type="RefSeq" id="WP_217479638.1">
    <property type="nucleotide sequence ID" value="NZ_CP135253.1"/>
</dbReference>
<dbReference type="Proteomes" id="UP001577381">
    <property type="component" value="Unassembled WGS sequence"/>
</dbReference>
<reference evidence="3" key="1">
    <citation type="submission" date="2023-09" db="EMBL/GenBank/DDBJ databases">
        <title>Coexistence of blaNDM-1 and blaKPC-2 in Enterobacter chuandaensis.</title>
        <authorList>
            <person name="Chen R."/>
        </authorList>
    </citation>
    <scope>NUCLEOTIDE SEQUENCE</scope>
    <source>
        <strain evidence="3">FAHZZU5885</strain>
    </source>
</reference>
<keyword evidence="1" id="KW-1133">Transmembrane helix</keyword>
<dbReference type="AlphaFoldDB" id="A0AA96RW20"/>
<dbReference type="EMBL" id="CP135253">
    <property type="protein sequence ID" value="WNS39922.1"/>
    <property type="molecule type" value="Genomic_DNA"/>
</dbReference>